<protein>
    <submittedName>
        <fullName evidence="2">Uncharacterized protein</fullName>
    </submittedName>
</protein>
<dbReference type="GeneID" id="69025695"/>
<proteinExistence type="predicted"/>
<organism evidence="2 3">
    <name type="scientific">Ajellomyces dermatitidis (strain ER-3 / ATCC MYA-2586)</name>
    <name type="common">Blastomyces dermatitidis</name>
    <dbReference type="NCBI Taxonomy" id="559297"/>
    <lineage>
        <taxon>Eukaryota</taxon>
        <taxon>Fungi</taxon>
        <taxon>Dikarya</taxon>
        <taxon>Ascomycota</taxon>
        <taxon>Pezizomycotina</taxon>
        <taxon>Eurotiomycetes</taxon>
        <taxon>Eurotiomycetidae</taxon>
        <taxon>Onygenales</taxon>
        <taxon>Ajellomycetaceae</taxon>
        <taxon>Blastomyces</taxon>
    </lineage>
</organism>
<dbReference type="Proteomes" id="UP000002039">
    <property type="component" value="Unassembled WGS sequence"/>
</dbReference>
<accession>A0ABP2EW69</accession>
<reference evidence="3" key="1">
    <citation type="journal article" date="2015" name="PLoS Genet.">
        <title>The dynamic genome and transcriptome of the human fungal pathogen Blastomyces and close relative Emmonsia.</title>
        <authorList>
            <person name="Munoz J.F."/>
            <person name="Gauthier G.M."/>
            <person name="Desjardins C.A."/>
            <person name="Gallo J.E."/>
            <person name="Holder J."/>
            <person name="Sullivan T.D."/>
            <person name="Marty A.J."/>
            <person name="Carmen J.C."/>
            <person name="Chen Z."/>
            <person name="Ding L."/>
            <person name="Gujja S."/>
            <person name="Magrini V."/>
            <person name="Misas E."/>
            <person name="Mitreva M."/>
            <person name="Priest M."/>
            <person name="Saif S."/>
            <person name="Whiston E.A."/>
            <person name="Young S."/>
            <person name="Zeng Q."/>
            <person name="Goldman W.E."/>
            <person name="Mardis E.R."/>
            <person name="Taylor J.W."/>
            <person name="McEwen J.G."/>
            <person name="Clay O.K."/>
            <person name="Klein B.S."/>
            <person name="Cuomo C.A."/>
        </authorList>
    </citation>
    <scope>NUCLEOTIDE SEQUENCE [LARGE SCALE GENOMIC DNA]</scope>
    <source>
        <strain evidence="3">ER-3 / ATCC MYA-2586</strain>
    </source>
</reference>
<keyword evidence="3" id="KW-1185">Reference proteome</keyword>
<feature type="region of interest" description="Disordered" evidence="1">
    <location>
        <begin position="1"/>
        <end position="28"/>
    </location>
</feature>
<dbReference type="EMBL" id="EQ999975">
    <property type="protein sequence ID" value="EEQ88273.2"/>
    <property type="molecule type" value="Genomic_DNA"/>
</dbReference>
<evidence type="ECO:0000313" key="3">
    <source>
        <dbReference type="Proteomes" id="UP000002039"/>
    </source>
</evidence>
<gene>
    <name evidence="2" type="ORF">BDCG_03393</name>
</gene>
<evidence type="ECO:0000256" key="1">
    <source>
        <dbReference type="SAM" id="MobiDB-lite"/>
    </source>
</evidence>
<name>A0ABP2EW69_AJEDR</name>
<sequence length="383" mass="43506">MDSISPKLEESHGTVAGNRSDDEARQDPDRHLDIKNICRHTALLGRYQTVGIDCANMTFAINSLLIESAPRKYATIAPISEIRGWFSNVTKHSLLVRVGVMAMIFSIGVKTIAVGRIIDWKYPDDVTPSNMITFEAAHISPPPVPLVVSRNTTFEPLNGFRGERIEYGRTDCQAHDRKNNGRHGSKLDTTTQPPNQAVLDLRETTDLITRMLEDIVREKLSGAESLGTCEVLIKKWRMILTPASLRTELRARQIRKSIAKAKERRDNPKKEFWLKKVIVNFWLPLSSKIPFVNSIKEKHRERRAARGPFQPTPMPLEHGFAYAYATQNAPDQDPDTDRYSEESGRDSLVSDTSSVREDMFHLDGFDIVGNWREFERRMGASYN</sequence>
<feature type="compositionally biased region" description="Basic and acidic residues" evidence="1">
    <location>
        <begin position="19"/>
        <end position="28"/>
    </location>
</feature>
<evidence type="ECO:0000313" key="2">
    <source>
        <dbReference type="EMBL" id="EEQ88273.2"/>
    </source>
</evidence>
<dbReference type="RefSeq" id="XP_045275440.1">
    <property type="nucleotide sequence ID" value="XM_045418993.1"/>
</dbReference>
<feature type="compositionally biased region" description="Basic and acidic residues" evidence="1">
    <location>
        <begin position="335"/>
        <end position="345"/>
    </location>
</feature>
<feature type="region of interest" description="Disordered" evidence="1">
    <location>
        <begin position="330"/>
        <end position="352"/>
    </location>
</feature>